<keyword evidence="9 15" id="KW-0378">Hydrolase</keyword>
<evidence type="ECO:0000313" key="18">
    <source>
        <dbReference type="EMBL" id="KAK5987101.1"/>
    </source>
</evidence>
<feature type="compositionally biased region" description="Acidic residues" evidence="16">
    <location>
        <begin position="600"/>
        <end position="610"/>
    </location>
</feature>
<evidence type="ECO:0000256" key="14">
    <source>
        <dbReference type="ARBA" id="ARBA00037042"/>
    </source>
</evidence>
<evidence type="ECO:0000256" key="4">
    <source>
        <dbReference type="ARBA" id="ARBA00022645"/>
    </source>
</evidence>
<protein>
    <recommendedName>
        <fullName evidence="15">Carboxypeptidase</fullName>
        <ecNumber evidence="15">3.4.16.-</ecNumber>
    </recommendedName>
</protein>
<feature type="chain" id="PRO_5044968425" description="Carboxypeptidase" evidence="15">
    <location>
        <begin position="27"/>
        <end position="629"/>
    </location>
</feature>
<reference evidence="18 19" key="1">
    <citation type="submission" date="2024-01" db="EMBL/GenBank/DDBJ databases">
        <title>Complete genome of Cladobotryum mycophilum ATHUM6906.</title>
        <authorList>
            <person name="Christinaki A.C."/>
            <person name="Myridakis A.I."/>
            <person name="Kouvelis V.N."/>
        </authorList>
    </citation>
    <scope>NUCLEOTIDE SEQUENCE [LARGE SCALE GENOMIC DNA]</scope>
    <source>
        <strain evidence="18 19">ATHUM6906</strain>
    </source>
</reference>
<feature type="region of interest" description="Disordered" evidence="16">
    <location>
        <begin position="468"/>
        <end position="503"/>
    </location>
</feature>
<dbReference type="InterPro" id="IPR001563">
    <property type="entry name" value="Peptidase_S10"/>
</dbReference>
<sequence length="629" mass="70237">MALLSKPAAWQWLAMFMAFWPAAVLAADKSAADYYVRDLPGLPKDLPPIKMHAGHIEVTPEHNGNLFFWHFQNKHIANKQRTVVWINGGPGCSSEDGALMEIGPYRLKDDHTLTMNNGSWNEFANLLFVDNPVGTGFSYVDTDSYVHGLPEMADQFVLFLEKFFALFPEYDRDDLYIAGESYAGQHIPYIAQAIVARNKKLIADNKAKETWNLKGLLIGNGWVSPNDQYEAYLTFALEKGVVHRDSDVHKKLEGDLRTCKTRLANNPGHVDYSECEAILMNILTLTKKGDKCVNMYDVRLKDTYPSCGMNWPPDLASVTPYLRRTDVTYALHVNTQRNTGWTECSGAVGSAFKAKGARPSVDILPDLIKDVPILLFSGAEDLICNHMGTEALISNMEWNGGKGFEVTPGNWAPRRKWTFEGESAGFWQEARNLTYVLFYNSSHMVPFDYPRRTRDMLDRFMKVDISSIGGEPTDSRIDGEKGPETTVGGASNQTHAHQEETQKKLDEAKWDAYERSGEVVLIILIIVVSAWGYFIWRQRRAGAAYRALNGSEPTSRSGSRLDAFRRKHAGGDLEASAFDENELDDLHVETPTAGGKYAIGDDEESDEEEVTEKGKRPASGSSSNGSSSR</sequence>
<comment type="subcellular location">
    <subcellularLocation>
        <location evidence="2">Golgi apparatus</location>
        <location evidence="2">trans-Golgi network membrane</location>
        <topology evidence="2">Single-pass type I membrane protein</topology>
    </subcellularLocation>
</comment>
<evidence type="ECO:0000256" key="3">
    <source>
        <dbReference type="ARBA" id="ARBA00009431"/>
    </source>
</evidence>
<keyword evidence="13" id="KW-0325">Glycoprotein</keyword>
<comment type="catalytic activity">
    <reaction evidence="1">
        <text>Preferential release of a C-terminal arginine or lysine residue.</text>
        <dbReference type="EC" id="3.4.16.6"/>
    </reaction>
</comment>
<evidence type="ECO:0000256" key="1">
    <source>
        <dbReference type="ARBA" id="ARBA00001003"/>
    </source>
</evidence>
<keyword evidence="10 17" id="KW-1133">Transmembrane helix</keyword>
<evidence type="ECO:0000256" key="16">
    <source>
        <dbReference type="SAM" id="MobiDB-lite"/>
    </source>
</evidence>
<keyword evidence="8 15" id="KW-0732">Signal</keyword>
<dbReference type="InterPro" id="IPR029058">
    <property type="entry name" value="AB_hydrolase_fold"/>
</dbReference>
<evidence type="ECO:0000256" key="6">
    <source>
        <dbReference type="ARBA" id="ARBA00022692"/>
    </source>
</evidence>
<dbReference type="PROSITE" id="PS00131">
    <property type="entry name" value="CARBOXYPEPT_SER_SER"/>
    <property type="match status" value="1"/>
</dbReference>
<evidence type="ECO:0000256" key="13">
    <source>
        <dbReference type="ARBA" id="ARBA00023180"/>
    </source>
</evidence>
<dbReference type="Proteomes" id="UP001338125">
    <property type="component" value="Unassembled WGS sequence"/>
</dbReference>
<name>A0ABR0S4K8_9HYPO</name>
<dbReference type="EC" id="3.4.16.-" evidence="15"/>
<keyword evidence="5 15" id="KW-0645">Protease</keyword>
<feature type="compositionally biased region" description="Basic and acidic residues" evidence="16">
    <location>
        <begin position="473"/>
        <end position="483"/>
    </location>
</feature>
<comment type="function">
    <text evidence="14">Protease with a carboxypeptidase B-like function involved in the C-terminal processing of the lysine and arginine residues from protein precursors. Promotes cell fusion and is involved in the programmed cell death.</text>
</comment>
<evidence type="ECO:0000256" key="17">
    <source>
        <dbReference type="SAM" id="Phobius"/>
    </source>
</evidence>
<evidence type="ECO:0000256" key="15">
    <source>
        <dbReference type="RuleBase" id="RU361156"/>
    </source>
</evidence>
<evidence type="ECO:0000256" key="2">
    <source>
        <dbReference type="ARBA" id="ARBA00004393"/>
    </source>
</evidence>
<dbReference type="GO" id="GO:0004180">
    <property type="term" value="F:carboxypeptidase activity"/>
    <property type="evidence" value="ECO:0007669"/>
    <property type="project" value="UniProtKB-KW"/>
</dbReference>
<keyword evidence="19" id="KW-1185">Reference proteome</keyword>
<organism evidence="18 19">
    <name type="scientific">Cladobotryum mycophilum</name>
    <dbReference type="NCBI Taxonomy" id="491253"/>
    <lineage>
        <taxon>Eukaryota</taxon>
        <taxon>Fungi</taxon>
        <taxon>Dikarya</taxon>
        <taxon>Ascomycota</taxon>
        <taxon>Pezizomycotina</taxon>
        <taxon>Sordariomycetes</taxon>
        <taxon>Hypocreomycetidae</taxon>
        <taxon>Hypocreales</taxon>
        <taxon>Hypocreaceae</taxon>
        <taxon>Cladobotryum</taxon>
    </lineage>
</organism>
<dbReference type="Pfam" id="PF00450">
    <property type="entry name" value="Peptidase_S10"/>
    <property type="match status" value="1"/>
</dbReference>
<dbReference type="InterPro" id="IPR018202">
    <property type="entry name" value="Ser_caboxypep_ser_AS"/>
</dbReference>
<gene>
    <name evidence="18" type="ORF">PT974_11219</name>
</gene>
<dbReference type="Gene3D" id="3.40.50.1820">
    <property type="entry name" value="alpha/beta hydrolase"/>
    <property type="match status" value="1"/>
</dbReference>
<proteinExistence type="inferred from homology"/>
<feature type="signal peptide" evidence="15">
    <location>
        <begin position="1"/>
        <end position="26"/>
    </location>
</feature>
<comment type="similarity">
    <text evidence="3 15">Belongs to the peptidase S10 family.</text>
</comment>
<evidence type="ECO:0000256" key="5">
    <source>
        <dbReference type="ARBA" id="ARBA00022670"/>
    </source>
</evidence>
<evidence type="ECO:0000256" key="7">
    <source>
        <dbReference type="ARBA" id="ARBA00022703"/>
    </source>
</evidence>
<dbReference type="PRINTS" id="PR00724">
    <property type="entry name" value="CRBOXYPTASEC"/>
</dbReference>
<keyword evidence="11" id="KW-0333">Golgi apparatus</keyword>
<comment type="caution">
    <text evidence="18">The sequence shown here is derived from an EMBL/GenBank/DDBJ whole genome shotgun (WGS) entry which is preliminary data.</text>
</comment>
<feature type="region of interest" description="Disordered" evidence="16">
    <location>
        <begin position="590"/>
        <end position="629"/>
    </location>
</feature>
<keyword evidence="6 17" id="KW-0812">Transmembrane</keyword>
<evidence type="ECO:0000256" key="12">
    <source>
        <dbReference type="ARBA" id="ARBA00023136"/>
    </source>
</evidence>
<dbReference type="PANTHER" id="PTHR11802">
    <property type="entry name" value="SERINE PROTEASE FAMILY S10 SERINE CARBOXYPEPTIDASE"/>
    <property type="match status" value="1"/>
</dbReference>
<accession>A0ABR0S4K8</accession>
<keyword evidence="4 15" id="KW-0121">Carboxypeptidase</keyword>
<evidence type="ECO:0000256" key="8">
    <source>
        <dbReference type="ARBA" id="ARBA00022729"/>
    </source>
</evidence>
<evidence type="ECO:0000313" key="19">
    <source>
        <dbReference type="Proteomes" id="UP001338125"/>
    </source>
</evidence>
<evidence type="ECO:0000256" key="11">
    <source>
        <dbReference type="ARBA" id="ARBA00023034"/>
    </source>
</evidence>
<dbReference type="PANTHER" id="PTHR11802:SF190">
    <property type="entry name" value="PHEROMONE-PROCESSING CARBOXYPEPTIDASE KEX1"/>
    <property type="match status" value="1"/>
</dbReference>
<evidence type="ECO:0000256" key="10">
    <source>
        <dbReference type="ARBA" id="ARBA00022989"/>
    </source>
</evidence>
<dbReference type="EMBL" id="JAVFKD010000016">
    <property type="protein sequence ID" value="KAK5987101.1"/>
    <property type="molecule type" value="Genomic_DNA"/>
</dbReference>
<evidence type="ECO:0000256" key="9">
    <source>
        <dbReference type="ARBA" id="ARBA00022801"/>
    </source>
</evidence>
<feature type="transmembrane region" description="Helical" evidence="17">
    <location>
        <begin position="519"/>
        <end position="536"/>
    </location>
</feature>
<keyword evidence="7" id="KW-0053">Apoptosis</keyword>
<dbReference type="SUPFAM" id="SSF53474">
    <property type="entry name" value="alpha/beta-Hydrolases"/>
    <property type="match status" value="1"/>
</dbReference>
<feature type="compositionally biased region" description="Low complexity" evidence="16">
    <location>
        <begin position="619"/>
        <end position="629"/>
    </location>
</feature>
<keyword evidence="12 17" id="KW-0472">Membrane</keyword>